<dbReference type="SUPFAM" id="SSF48452">
    <property type="entry name" value="TPR-like"/>
    <property type="match status" value="1"/>
</dbReference>
<proteinExistence type="predicted"/>
<reference evidence="4" key="1">
    <citation type="submission" date="2016-10" db="EMBL/GenBank/DDBJ databases">
        <authorList>
            <person name="Varghese N."/>
            <person name="Submissions S."/>
        </authorList>
    </citation>
    <scope>NUCLEOTIDE SEQUENCE [LARGE SCALE GENOMIC DNA]</scope>
    <source>
        <strain evidence="4">DSM 3384</strain>
    </source>
</reference>
<feature type="chain" id="PRO_5011478974" evidence="2">
    <location>
        <begin position="24"/>
        <end position="158"/>
    </location>
</feature>
<dbReference type="Gene3D" id="1.25.40.10">
    <property type="entry name" value="Tetratricopeptide repeat domain"/>
    <property type="match status" value="1"/>
</dbReference>
<organism evidence="3 4">
    <name type="scientific">Desulfobacula phenolica</name>
    <dbReference type="NCBI Taxonomy" id="90732"/>
    <lineage>
        <taxon>Bacteria</taxon>
        <taxon>Pseudomonadati</taxon>
        <taxon>Thermodesulfobacteriota</taxon>
        <taxon>Desulfobacteria</taxon>
        <taxon>Desulfobacterales</taxon>
        <taxon>Desulfobacteraceae</taxon>
        <taxon>Desulfobacula</taxon>
    </lineage>
</organism>
<dbReference type="PROSITE" id="PS51257">
    <property type="entry name" value="PROKAR_LIPOPROTEIN"/>
    <property type="match status" value="1"/>
</dbReference>
<feature type="compositionally biased region" description="Polar residues" evidence="1">
    <location>
        <begin position="41"/>
        <end position="52"/>
    </location>
</feature>
<accession>A0A1H2ISI9</accession>
<sequence length="158" mass="18021">MKQNPCFEWVLCIFMTLFMISCAQHRALEPPSTLPAENLPQIGTRQPASPRNTPRPAVLSKMIHTAENQLRSNKPEAAFQTLERALDIDGQDPIIWHLMAKAQQMQNNFQQAKYFAGKSNAMAARMPFLKKRNWRIIGDALKKQGRIQEAEAAYENAR</sequence>
<evidence type="ECO:0000313" key="3">
    <source>
        <dbReference type="EMBL" id="SDU46818.1"/>
    </source>
</evidence>
<dbReference type="RefSeq" id="WP_092235925.1">
    <property type="nucleotide sequence ID" value="NZ_FNLL01000009.1"/>
</dbReference>
<feature type="signal peptide" evidence="2">
    <location>
        <begin position="1"/>
        <end position="23"/>
    </location>
</feature>
<gene>
    <name evidence="3" type="ORF">SAMN04487931_109122</name>
</gene>
<evidence type="ECO:0000256" key="2">
    <source>
        <dbReference type="SAM" id="SignalP"/>
    </source>
</evidence>
<dbReference type="Proteomes" id="UP000199608">
    <property type="component" value="Unassembled WGS sequence"/>
</dbReference>
<evidence type="ECO:0000256" key="1">
    <source>
        <dbReference type="SAM" id="MobiDB-lite"/>
    </source>
</evidence>
<keyword evidence="4" id="KW-1185">Reference proteome</keyword>
<dbReference type="EMBL" id="FNLL01000009">
    <property type="protein sequence ID" value="SDU46818.1"/>
    <property type="molecule type" value="Genomic_DNA"/>
</dbReference>
<protein>
    <submittedName>
        <fullName evidence="3">Tetratricopeptide repeat-containing protein</fullName>
    </submittedName>
</protein>
<evidence type="ECO:0000313" key="4">
    <source>
        <dbReference type="Proteomes" id="UP000199608"/>
    </source>
</evidence>
<name>A0A1H2ISI9_9BACT</name>
<feature type="region of interest" description="Disordered" evidence="1">
    <location>
        <begin position="34"/>
        <end position="55"/>
    </location>
</feature>
<dbReference type="AlphaFoldDB" id="A0A1H2ISI9"/>
<keyword evidence="2" id="KW-0732">Signal</keyword>
<dbReference type="InterPro" id="IPR011990">
    <property type="entry name" value="TPR-like_helical_dom_sf"/>
</dbReference>